<organism evidence="2 3">
    <name type="scientific">Vigna unguiculata</name>
    <name type="common">Cowpea</name>
    <dbReference type="NCBI Taxonomy" id="3917"/>
    <lineage>
        <taxon>Eukaryota</taxon>
        <taxon>Viridiplantae</taxon>
        <taxon>Streptophyta</taxon>
        <taxon>Embryophyta</taxon>
        <taxon>Tracheophyta</taxon>
        <taxon>Spermatophyta</taxon>
        <taxon>Magnoliopsida</taxon>
        <taxon>eudicotyledons</taxon>
        <taxon>Gunneridae</taxon>
        <taxon>Pentapetalae</taxon>
        <taxon>rosids</taxon>
        <taxon>fabids</taxon>
        <taxon>Fabales</taxon>
        <taxon>Fabaceae</taxon>
        <taxon>Papilionoideae</taxon>
        <taxon>50 kb inversion clade</taxon>
        <taxon>NPAAA clade</taxon>
        <taxon>indigoferoid/millettioid clade</taxon>
        <taxon>Phaseoleae</taxon>
        <taxon>Vigna</taxon>
    </lineage>
</organism>
<evidence type="ECO:0000256" key="1">
    <source>
        <dbReference type="SAM" id="MobiDB-lite"/>
    </source>
</evidence>
<feature type="compositionally biased region" description="Basic and acidic residues" evidence="1">
    <location>
        <begin position="1"/>
        <end position="51"/>
    </location>
</feature>
<dbReference type="AlphaFoldDB" id="A0A4D6LZE4"/>
<dbReference type="Proteomes" id="UP000501690">
    <property type="component" value="Linkage Group LG5"/>
</dbReference>
<sequence length="102" mass="11974">MDKEPLDNERGYHRRRWRDDRKGKQRQRDIDETKKTTPSEMAQRCDCDGVMKMKGATEMGGRDKDGRARRRWEGTTEMGQRDEDRTARRRSDGATEIAARDG</sequence>
<keyword evidence="3" id="KW-1185">Reference proteome</keyword>
<dbReference type="EMBL" id="CP039349">
    <property type="protein sequence ID" value="QCD93346.1"/>
    <property type="molecule type" value="Genomic_DNA"/>
</dbReference>
<feature type="compositionally biased region" description="Basic and acidic residues" evidence="1">
    <location>
        <begin position="60"/>
        <end position="102"/>
    </location>
</feature>
<accession>A0A4D6LZE4</accession>
<feature type="region of interest" description="Disordered" evidence="1">
    <location>
        <begin position="1"/>
        <end position="102"/>
    </location>
</feature>
<proteinExistence type="predicted"/>
<evidence type="ECO:0000313" key="2">
    <source>
        <dbReference type="EMBL" id="QCD93346.1"/>
    </source>
</evidence>
<name>A0A4D6LZE4_VIGUN</name>
<protein>
    <submittedName>
        <fullName evidence="2">Uncharacterized protein</fullName>
    </submittedName>
</protein>
<reference evidence="2 3" key="1">
    <citation type="submission" date="2019-04" db="EMBL/GenBank/DDBJ databases">
        <title>An improved genome assembly and genetic linkage map for asparagus bean, Vigna unguiculata ssp. sesquipedialis.</title>
        <authorList>
            <person name="Xia Q."/>
            <person name="Zhang R."/>
            <person name="Dong Y."/>
        </authorList>
    </citation>
    <scope>NUCLEOTIDE SEQUENCE [LARGE SCALE GENOMIC DNA]</scope>
    <source>
        <tissue evidence="2">Leaf</tissue>
    </source>
</reference>
<gene>
    <name evidence="2" type="ORF">DEO72_LG5g1421</name>
</gene>
<evidence type="ECO:0000313" key="3">
    <source>
        <dbReference type="Proteomes" id="UP000501690"/>
    </source>
</evidence>